<keyword evidence="2" id="KW-1185">Reference proteome</keyword>
<dbReference type="PANTHER" id="PTHR39624">
    <property type="entry name" value="PROTEIN INVOLVED IN RIMO-MEDIATED BETA-METHYLTHIOLATION OF RIBOSOMAL PROTEIN S12 YCAO"/>
    <property type="match status" value="1"/>
</dbReference>
<dbReference type="InterPro" id="IPR003718">
    <property type="entry name" value="OsmC/Ohr_fam"/>
</dbReference>
<dbReference type="InterPro" id="IPR015946">
    <property type="entry name" value="KH_dom-like_a/b"/>
</dbReference>
<proteinExistence type="predicted"/>
<dbReference type="RefSeq" id="WP_407032851.1">
    <property type="nucleotide sequence ID" value="NZ_JAQGEF010000032.1"/>
</dbReference>
<name>A0ABT4UNU5_9BACT</name>
<dbReference type="Gene3D" id="3.30.300.20">
    <property type="match status" value="1"/>
</dbReference>
<organism evidence="1 2">
    <name type="scientific">Polluticaenibacter yanchengensis</name>
    <dbReference type="NCBI Taxonomy" id="3014562"/>
    <lineage>
        <taxon>Bacteria</taxon>
        <taxon>Pseudomonadati</taxon>
        <taxon>Bacteroidota</taxon>
        <taxon>Chitinophagia</taxon>
        <taxon>Chitinophagales</taxon>
        <taxon>Chitinophagaceae</taxon>
        <taxon>Polluticaenibacter</taxon>
    </lineage>
</organism>
<dbReference type="Pfam" id="PF02566">
    <property type="entry name" value="OsmC"/>
    <property type="match status" value="1"/>
</dbReference>
<dbReference type="SUPFAM" id="SSF82784">
    <property type="entry name" value="OsmC-like"/>
    <property type="match status" value="1"/>
</dbReference>
<protein>
    <submittedName>
        <fullName evidence="1">OsmC family protein</fullName>
    </submittedName>
</protein>
<evidence type="ECO:0000313" key="1">
    <source>
        <dbReference type="EMBL" id="MDA3616521.1"/>
    </source>
</evidence>
<dbReference type="InterPro" id="IPR036102">
    <property type="entry name" value="OsmC/Ohrsf"/>
</dbReference>
<evidence type="ECO:0000313" key="2">
    <source>
        <dbReference type="Proteomes" id="UP001210231"/>
    </source>
</evidence>
<gene>
    <name evidence="1" type="ORF">O3P16_17045</name>
</gene>
<comment type="caution">
    <text evidence="1">The sequence shown here is derived from an EMBL/GenBank/DDBJ whole genome shotgun (WGS) entry which is preliminary data.</text>
</comment>
<dbReference type="EMBL" id="JAQGEF010000032">
    <property type="protein sequence ID" value="MDA3616521.1"/>
    <property type="molecule type" value="Genomic_DNA"/>
</dbReference>
<dbReference type="PANTHER" id="PTHR39624:SF2">
    <property type="entry name" value="OSMC-LIKE PROTEIN"/>
    <property type="match status" value="1"/>
</dbReference>
<accession>A0ABT4UNU5</accession>
<reference evidence="1 2" key="1">
    <citation type="submission" date="2022-12" db="EMBL/GenBank/DDBJ databases">
        <title>Chitinophagaceae gen. sp. nov., a new member of the family Chitinophagaceae, isolated from soil in a chemical factory.</title>
        <authorList>
            <person name="Ke Z."/>
        </authorList>
    </citation>
    <scope>NUCLEOTIDE SEQUENCE [LARGE SCALE GENOMIC DNA]</scope>
    <source>
        <strain evidence="1 2">LY-5</strain>
    </source>
</reference>
<sequence>MTALLEYKGALRCNAIHTQSNTSIETDAPTDNRGKGERFSPTDLTCTSLGTCLLTTMAIKATDMQIELSGATASVQKYMSKDAPRRIVQIDVAVKLPKLEISDKDKQILEATGHACPVARSLHPDIVQNITYNWE</sequence>
<dbReference type="Proteomes" id="UP001210231">
    <property type="component" value="Unassembled WGS sequence"/>
</dbReference>